<gene>
    <name evidence="2" type="ORF">LCGC14_2655740</name>
</gene>
<keyword evidence="1" id="KW-0472">Membrane</keyword>
<keyword evidence="1" id="KW-0812">Transmembrane</keyword>
<evidence type="ECO:0000313" key="2">
    <source>
        <dbReference type="EMBL" id="KKK97142.1"/>
    </source>
</evidence>
<dbReference type="AlphaFoldDB" id="A0A0F8ZTE6"/>
<evidence type="ECO:0000256" key="1">
    <source>
        <dbReference type="SAM" id="Phobius"/>
    </source>
</evidence>
<sequence>MRINIGEAKWFYPFVFTGTFLLLAAAFTFLDVVYPIDTINRDLPIPQVNLAKIYVLATEIRKDMKENPDLFDEEPNEHMIRNMLVFSQNYGECRESDMNWDETLACRDTITQREVDLVVSLYRSGFL</sequence>
<comment type="caution">
    <text evidence="2">The sequence shown here is derived from an EMBL/GenBank/DDBJ whole genome shotgun (WGS) entry which is preliminary data.</text>
</comment>
<organism evidence="2">
    <name type="scientific">marine sediment metagenome</name>
    <dbReference type="NCBI Taxonomy" id="412755"/>
    <lineage>
        <taxon>unclassified sequences</taxon>
        <taxon>metagenomes</taxon>
        <taxon>ecological metagenomes</taxon>
    </lineage>
</organism>
<proteinExistence type="predicted"/>
<keyword evidence="1" id="KW-1133">Transmembrane helix</keyword>
<feature type="transmembrane region" description="Helical" evidence="1">
    <location>
        <begin position="12"/>
        <end position="34"/>
    </location>
</feature>
<name>A0A0F8ZTE6_9ZZZZ</name>
<reference evidence="2" key="1">
    <citation type="journal article" date="2015" name="Nature">
        <title>Complex archaea that bridge the gap between prokaryotes and eukaryotes.</title>
        <authorList>
            <person name="Spang A."/>
            <person name="Saw J.H."/>
            <person name="Jorgensen S.L."/>
            <person name="Zaremba-Niedzwiedzka K."/>
            <person name="Martijn J."/>
            <person name="Lind A.E."/>
            <person name="van Eijk R."/>
            <person name="Schleper C."/>
            <person name="Guy L."/>
            <person name="Ettema T.J."/>
        </authorList>
    </citation>
    <scope>NUCLEOTIDE SEQUENCE</scope>
</reference>
<protein>
    <submittedName>
        <fullName evidence="2">Uncharacterized protein</fullName>
    </submittedName>
</protein>
<dbReference type="EMBL" id="LAZR01046179">
    <property type="protein sequence ID" value="KKK97142.1"/>
    <property type="molecule type" value="Genomic_DNA"/>
</dbReference>
<accession>A0A0F8ZTE6</accession>